<protein>
    <submittedName>
        <fullName evidence="2">Uncharacterized protein</fullName>
    </submittedName>
</protein>
<accession>A0A9Q9AIU5</accession>
<dbReference type="EMBL" id="CP099419">
    <property type="protein sequence ID" value="USW50107.1"/>
    <property type="molecule type" value="Genomic_DNA"/>
</dbReference>
<feature type="region of interest" description="Disordered" evidence="1">
    <location>
        <begin position="44"/>
        <end position="76"/>
    </location>
</feature>
<dbReference type="AlphaFoldDB" id="A0A9Q9AIU5"/>
<proteinExistence type="predicted"/>
<sequence>MPRSLAAPQKDERESKDLKVVEPVPREKVSLRRRFLDRLTKHKASSTQHRYFPTDLSEDMPVVNDQKTGSETQLQRPLSYEGQLIYTKARDVWLPLDPSVSPSDPSFKVA</sequence>
<evidence type="ECO:0000313" key="2">
    <source>
        <dbReference type="EMBL" id="USW50107.1"/>
    </source>
</evidence>
<keyword evidence="3" id="KW-1185">Reference proteome</keyword>
<name>A0A9Q9AIU5_9PEZI</name>
<gene>
    <name evidence="2" type="ORF">Slin15195_G034260</name>
</gene>
<dbReference type="Proteomes" id="UP001056384">
    <property type="component" value="Chromosome 2"/>
</dbReference>
<evidence type="ECO:0000256" key="1">
    <source>
        <dbReference type="SAM" id="MobiDB-lite"/>
    </source>
</evidence>
<organism evidence="2 3">
    <name type="scientific">Septoria linicola</name>
    <dbReference type="NCBI Taxonomy" id="215465"/>
    <lineage>
        <taxon>Eukaryota</taxon>
        <taxon>Fungi</taxon>
        <taxon>Dikarya</taxon>
        <taxon>Ascomycota</taxon>
        <taxon>Pezizomycotina</taxon>
        <taxon>Dothideomycetes</taxon>
        <taxon>Dothideomycetidae</taxon>
        <taxon>Mycosphaerellales</taxon>
        <taxon>Mycosphaerellaceae</taxon>
        <taxon>Septoria</taxon>
    </lineage>
</organism>
<reference evidence="2" key="1">
    <citation type="submission" date="2022-06" db="EMBL/GenBank/DDBJ databases">
        <title>Complete genome sequences of two strains of the flax pathogen Septoria linicola.</title>
        <authorList>
            <person name="Lapalu N."/>
            <person name="Simon A."/>
            <person name="Demenou B."/>
            <person name="Paumier D."/>
            <person name="Guillot M.-P."/>
            <person name="Gout L."/>
            <person name="Valade R."/>
        </authorList>
    </citation>
    <scope>NUCLEOTIDE SEQUENCE</scope>
    <source>
        <strain evidence="2">SE15195</strain>
    </source>
</reference>
<feature type="compositionally biased region" description="Polar residues" evidence="1">
    <location>
        <begin position="65"/>
        <end position="76"/>
    </location>
</feature>
<evidence type="ECO:0000313" key="3">
    <source>
        <dbReference type="Proteomes" id="UP001056384"/>
    </source>
</evidence>